<evidence type="ECO:0000313" key="2">
    <source>
        <dbReference type="EMBL" id="PIY96472.1"/>
    </source>
</evidence>
<keyword evidence="1" id="KW-0472">Membrane</keyword>
<evidence type="ECO:0000256" key="1">
    <source>
        <dbReference type="SAM" id="Phobius"/>
    </source>
</evidence>
<name>A0A2M7RIU2_9BACT</name>
<reference evidence="2 3" key="1">
    <citation type="submission" date="2017-09" db="EMBL/GenBank/DDBJ databases">
        <title>Depth-based differentiation of microbial function through sediment-hosted aquifers and enrichment of novel symbionts in the deep terrestrial subsurface.</title>
        <authorList>
            <person name="Probst A.J."/>
            <person name="Ladd B."/>
            <person name="Jarett J.K."/>
            <person name="Geller-Mcgrath D.E."/>
            <person name="Sieber C.M."/>
            <person name="Emerson J.B."/>
            <person name="Anantharaman K."/>
            <person name="Thomas B.C."/>
            <person name="Malmstrom R."/>
            <person name="Stieglmeier M."/>
            <person name="Klingl A."/>
            <person name="Woyke T."/>
            <person name="Ryan C.M."/>
            <person name="Banfield J.F."/>
        </authorList>
    </citation>
    <scope>NUCLEOTIDE SEQUENCE [LARGE SCALE GENOMIC DNA]</scope>
    <source>
        <strain evidence="2">CG_4_10_14_0_8_um_filter_42_10</strain>
    </source>
</reference>
<dbReference type="Proteomes" id="UP000230779">
    <property type="component" value="Unassembled WGS sequence"/>
</dbReference>
<gene>
    <name evidence="2" type="ORF">COY66_04035</name>
</gene>
<keyword evidence="1" id="KW-0812">Transmembrane</keyword>
<evidence type="ECO:0008006" key="4">
    <source>
        <dbReference type="Google" id="ProtNLM"/>
    </source>
</evidence>
<dbReference type="EMBL" id="PFMD01000047">
    <property type="protein sequence ID" value="PIY96472.1"/>
    <property type="molecule type" value="Genomic_DNA"/>
</dbReference>
<comment type="caution">
    <text evidence="2">The sequence shown here is derived from an EMBL/GenBank/DDBJ whole genome shotgun (WGS) entry which is preliminary data.</text>
</comment>
<proteinExistence type="predicted"/>
<evidence type="ECO:0000313" key="3">
    <source>
        <dbReference type="Proteomes" id="UP000230779"/>
    </source>
</evidence>
<sequence length="757" mass="84364">MAKRIISGRKHHLKFRPKSDFTVPPDNVLDLKKIVAAKEKDKEKQEAVAENRGLFSRLRKNKERQKKEPAPTSFLVTEKKINPPVALRKRVFANPFNNFPAVNLKALAGFLIAAAVVILPIYAMASYHKVDELKGKVLGVSWEAYSHLNQAGQDFANLDFSSASSEFDSAIGYFTQAQEMLQTVSGVLKLVPVKGGEVTSAENLLKAGEAISTAGQYVAKAFAPLVSYSETTNEESINIKFNFATALLLANTNLRPAISELERAEHYLEKVSPRALPEQYQEKFTIIKNNLPAVNKTLKVSLDLSDLLLQILGHGSGKRYLIVFQNNAELRPTGGFIGSFALVTLEEGVMKELEIPGGGSYDLNGWLRERVESPKPLHLVNPHWYFQDANWFPDFPSSAQKLIWFFNESGGPSVDGVMAITPDVIESLLELSGPIDLTAQYGEVITKDNFRDVLQKEAEKKYDETKESKKIISELTPLVFNKILNLEQLKQLQALAILNNLLKEKLMLFYFTDAELEQVIVNQGWGGEIKAVPNDYLSVINTNISGGKTDLVMEEKIYHQIAISEGGTATATVTVTRTHKGIAGDPFSGVNNTDFMRIYVPGGSELITAEGFDRIDPKLLIYPNEGYVEDEDLKRIEQNVIIEENTDTRISDEFGKTTFGNWVVTEPGKSSQVSVTYRLPFKIQPAGWFEKSATYSLFVQKQAGTKGSVFTSKITYPSDYRVLWQYPQDESIQMGQGKAEFTAVLSADHYLGFVLEK</sequence>
<dbReference type="Pfam" id="PF13196">
    <property type="entry name" value="DUF4012"/>
    <property type="match status" value="1"/>
</dbReference>
<organism evidence="2 3">
    <name type="scientific">Candidatus Kerfeldbacteria bacterium CG_4_10_14_0_8_um_filter_42_10</name>
    <dbReference type="NCBI Taxonomy" id="2014248"/>
    <lineage>
        <taxon>Bacteria</taxon>
        <taxon>Candidatus Kerfeldiibacteriota</taxon>
    </lineage>
</organism>
<protein>
    <recommendedName>
        <fullName evidence="4">DUF4012 domain-containing protein</fullName>
    </recommendedName>
</protein>
<dbReference type="InterPro" id="IPR025101">
    <property type="entry name" value="DUF4012"/>
</dbReference>
<accession>A0A2M7RIU2</accession>
<keyword evidence="1" id="KW-1133">Transmembrane helix</keyword>
<feature type="transmembrane region" description="Helical" evidence="1">
    <location>
        <begin position="106"/>
        <end position="125"/>
    </location>
</feature>
<dbReference type="AlphaFoldDB" id="A0A2M7RIU2"/>